<dbReference type="AlphaFoldDB" id="A0A8J3K528"/>
<evidence type="ECO:0008006" key="3">
    <source>
        <dbReference type="Google" id="ProtNLM"/>
    </source>
</evidence>
<comment type="caution">
    <text evidence="1">The sequence shown here is derived from an EMBL/GenBank/DDBJ whole genome shotgun (WGS) entry which is preliminary data.</text>
</comment>
<evidence type="ECO:0000313" key="1">
    <source>
        <dbReference type="EMBL" id="GIF90423.1"/>
    </source>
</evidence>
<sequence>MTTPQPGGYDADTYFAQAMERARAGESDSAAELLQKGSDRGHGPSAFLLGAWFKDAGRLGEAEVQYRRALSSQGLSTEMVAASELSLGYIRARTGDDAGAEQYYRSAERHGNPDATFNLANVLNRTGRAAEAEAAYRRAVLAGHPDAAFNLADILVERGEAEAAEPLLRQAAVGGITDAYNALAKIRLGFDDVAGAENLLRTAVAAGDDDAVFNLGIVLLVRGALDEAEHWLRQAQAAGHPEASQYLEQIRTTRMS</sequence>
<dbReference type="RefSeq" id="WP_191842611.1">
    <property type="nucleotide sequence ID" value="NZ_BAAALB010000024.1"/>
</dbReference>
<keyword evidence="2" id="KW-1185">Reference proteome</keyword>
<dbReference type="SUPFAM" id="SSF81901">
    <property type="entry name" value="HCP-like"/>
    <property type="match status" value="1"/>
</dbReference>
<protein>
    <recommendedName>
        <fullName evidence="3">Tetratricopeptide repeat protein</fullName>
    </recommendedName>
</protein>
<dbReference type="Proteomes" id="UP000619293">
    <property type="component" value="Unassembled WGS sequence"/>
</dbReference>
<name>A0A8J3K528_9ACTN</name>
<dbReference type="PANTHER" id="PTHR44809">
    <property type="match status" value="1"/>
</dbReference>
<proteinExistence type="predicted"/>
<evidence type="ECO:0000313" key="2">
    <source>
        <dbReference type="Proteomes" id="UP000619293"/>
    </source>
</evidence>
<dbReference type="Gene3D" id="1.25.40.10">
    <property type="entry name" value="Tetratricopeptide repeat domain"/>
    <property type="match status" value="2"/>
</dbReference>
<reference evidence="1 2" key="1">
    <citation type="submission" date="2021-01" db="EMBL/GenBank/DDBJ databases">
        <title>Whole genome shotgun sequence of Catellatospora chokoriensis NBRC 107358.</title>
        <authorList>
            <person name="Komaki H."/>
            <person name="Tamura T."/>
        </authorList>
    </citation>
    <scope>NUCLEOTIDE SEQUENCE [LARGE SCALE GENOMIC DNA]</scope>
    <source>
        <strain evidence="1 2">NBRC 107358</strain>
    </source>
</reference>
<dbReference type="PANTHER" id="PTHR44809:SF1">
    <property type="entry name" value="PROTEIN O-MANNOSYL-TRANSFERASE TMTC1"/>
    <property type="match status" value="1"/>
</dbReference>
<organism evidence="1 2">
    <name type="scientific">Catellatospora chokoriensis</name>
    <dbReference type="NCBI Taxonomy" id="310353"/>
    <lineage>
        <taxon>Bacteria</taxon>
        <taxon>Bacillati</taxon>
        <taxon>Actinomycetota</taxon>
        <taxon>Actinomycetes</taxon>
        <taxon>Micromonosporales</taxon>
        <taxon>Micromonosporaceae</taxon>
        <taxon>Catellatospora</taxon>
    </lineage>
</organism>
<accession>A0A8J3K528</accession>
<dbReference type="InterPro" id="IPR052943">
    <property type="entry name" value="TMTC_O-mannosyl-trnsfr"/>
</dbReference>
<gene>
    <name evidence="1" type="ORF">Cch02nite_38670</name>
</gene>
<dbReference type="InterPro" id="IPR011990">
    <property type="entry name" value="TPR-like_helical_dom_sf"/>
</dbReference>
<dbReference type="Pfam" id="PF13432">
    <property type="entry name" value="TPR_16"/>
    <property type="match status" value="3"/>
</dbReference>
<dbReference type="EMBL" id="BONG01000023">
    <property type="protein sequence ID" value="GIF90423.1"/>
    <property type="molecule type" value="Genomic_DNA"/>
</dbReference>